<dbReference type="AlphaFoldDB" id="A0A7J0CYL6"/>
<accession>A0A7J0CYL6</accession>
<gene>
    <name evidence="1" type="ORF">Smic_61090</name>
</gene>
<dbReference type="EMBL" id="BLWD01000001">
    <property type="protein sequence ID" value="GFN07553.1"/>
    <property type="molecule type" value="Genomic_DNA"/>
</dbReference>
<dbReference type="RefSeq" id="WP_032757420.1">
    <property type="nucleotide sequence ID" value="NZ_BMUG01000004.1"/>
</dbReference>
<organism evidence="1 2">
    <name type="scientific">Streptomyces microflavus</name>
    <name type="common">Streptomyces lipmanii</name>
    <dbReference type="NCBI Taxonomy" id="1919"/>
    <lineage>
        <taxon>Bacteria</taxon>
        <taxon>Bacillati</taxon>
        <taxon>Actinomycetota</taxon>
        <taxon>Actinomycetes</taxon>
        <taxon>Kitasatosporales</taxon>
        <taxon>Streptomycetaceae</taxon>
        <taxon>Streptomyces</taxon>
    </lineage>
</organism>
<protein>
    <submittedName>
        <fullName evidence="1">Uncharacterized protein</fullName>
    </submittedName>
</protein>
<evidence type="ECO:0000313" key="2">
    <source>
        <dbReference type="Proteomes" id="UP000498740"/>
    </source>
</evidence>
<sequence>MAAKNTAAKTAQAEPAACTCSQFATDDGRTTGCAAETKRLFAPGHDAKLKSFLIRMGAEGTEVIRTLDGLASSADASTHAAKFAFGHMVAAGITRAEGKAAAKAEREAAKNDPAKKAAKKALQQAKQAMTQALDEAKTDAGERGYKLQVDEVKAKVGRWVRVGTVEGDTFTYTDAKGATKTTTNFRLV</sequence>
<evidence type="ECO:0000313" key="1">
    <source>
        <dbReference type="EMBL" id="GFN07553.1"/>
    </source>
</evidence>
<proteinExistence type="predicted"/>
<comment type="caution">
    <text evidence="1">The sequence shown here is derived from an EMBL/GenBank/DDBJ whole genome shotgun (WGS) entry which is preliminary data.</text>
</comment>
<name>A0A7J0CYL6_STRMI</name>
<dbReference type="Proteomes" id="UP000498740">
    <property type="component" value="Unassembled WGS sequence"/>
</dbReference>
<reference evidence="1 2" key="1">
    <citation type="submission" date="2020-05" db="EMBL/GenBank/DDBJ databases">
        <title>Whole genome shotgun sequence of Streptomyces microflavus NBRC 13062.</title>
        <authorList>
            <person name="Komaki H."/>
            <person name="Tamura T."/>
        </authorList>
    </citation>
    <scope>NUCLEOTIDE SEQUENCE [LARGE SCALE GENOMIC DNA]</scope>
    <source>
        <strain evidence="1 2">NBRC 13062</strain>
    </source>
</reference>